<evidence type="ECO:0008006" key="4">
    <source>
        <dbReference type="Google" id="ProtNLM"/>
    </source>
</evidence>
<dbReference type="Pfam" id="PF26045">
    <property type="entry name" value="OB_2TM_halo"/>
    <property type="match status" value="1"/>
</dbReference>
<accession>A0ABD5R5U5</accession>
<reference evidence="2 3" key="1">
    <citation type="journal article" date="2019" name="Int. J. Syst. Evol. Microbiol.">
        <title>The Global Catalogue of Microorganisms (GCM) 10K type strain sequencing project: providing services to taxonomists for standard genome sequencing and annotation.</title>
        <authorList>
            <consortium name="The Broad Institute Genomics Platform"/>
            <consortium name="The Broad Institute Genome Sequencing Center for Infectious Disease"/>
            <person name="Wu L."/>
            <person name="Ma J."/>
        </authorList>
    </citation>
    <scope>NUCLEOTIDE SEQUENCE [LARGE SCALE GENOMIC DNA]</scope>
    <source>
        <strain evidence="2 3">CGMCC 1.12237</strain>
    </source>
</reference>
<proteinExistence type="predicted"/>
<evidence type="ECO:0000256" key="1">
    <source>
        <dbReference type="SAM" id="MobiDB-lite"/>
    </source>
</evidence>
<dbReference type="InterPro" id="IPR058927">
    <property type="entry name" value="OB_2TM"/>
</dbReference>
<feature type="compositionally biased region" description="Basic and acidic residues" evidence="1">
    <location>
        <begin position="169"/>
        <end position="188"/>
    </location>
</feature>
<evidence type="ECO:0000313" key="3">
    <source>
        <dbReference type="Proteomes" id="UP001596201"/>
    </source>
</evidence>
<name>A0ABD5R5U5_9EURY</name>
<dbReference type="Proteomes" id="UP001596201">
    <property type="component" value="Unassembled WGS sequence"/>
</dbReference>
<feature type="region of interest" description="Disordered" evidence="1">
    <location>
        <begin position="165"/>
        <end position="188"/>
    </location>
</feature>
<gene>
    <name evidence="2" type="ORF">ACFPJ5_00095</name>
</gene>
<keyword evidence="3" id="KW-1185">Reference proteome</keyword>
<dbReference type="RefSeq" id="WP_227229385.1">
    <property type="nucleotide sequence ID" value="NZ_JAJCVJ010000001.1"/>
</dbReference>
<dbReference type="AlphaFoldDB" id="A0ABD5R5U5"/>
<comment type="caution">
    <text evidence="2">The sequence shown here is derived from an EMBL/GenBank/DDBJ whole genome shotgun (WGS) entry which is preliminary data.</text>
</comment>
<sequence>MRAGPLLSRAFLVCVLLAVLFGACVAYGSVGPAPERNVYPDHRDIADDYDRYVGDRVVVSGEVVSTDPLVVSASDGQGAETEYRIVESDRSPAVGQSLWTFGVARPDSVIAANRGVVVPAYGSLYAYGASALAGGWVLGRVVRRWRLDPEAGLVRRDEPLWVPLGVGQRGDHDPSGADTTGDREGEDA</sequence>
<dbReference type="EMBL" id="JBHSKX010000001">
    <property type="protein sequence ID" value="MFC5365320.1"/>
    <property type="molecule type" value="Genomic_DNA"/>
</dbReference>
<organism evidence="2 3">
    <name type="scientific">Salinirubrum litoreum</name>
    <dbReference type="NCBI Taxonomy" id="1126234"/>
    <lineage>
        <taxon>Archaea</taxon>
        <taxon>Methanobacteriati</taxon>
        <taxon>Methanobacteriota</taxon>
        <taxon>Stenosarchaea group</taxon>
        <taxon>Halobacteria</taxon>
        <taxon>Halobacteriales</taxon>
        <taxon>Haloferacaceae</taxon>
        <taxon>Salinirubrum</taxon>
    </lineage>
</organism>
<evidence type="ECO:0000313" key="2">
    <source>
        <dbReference type="EMBL" id="MFC5365320.1"/>
    </source>
</evidence>
<dbReference type="PROSITE" id="PS51257">
    <property type="entry name" value="PROKAR_LIPOPROTEIN"/>
    <property type="match status" value="1"/>
</dbReference>
<protein>
    <recommendedName>
        <fullName evidence="4">Outer membrane lipoprotein</fullName>
    </recommendedName>
</protein>